<dbReference type="InterPro" id="IPR029009">
    <property type="entry name" value="ASB_dom_sf"/>
</dbReference>
<sequence>MESLRILYKIGPGPSSSHTIGPMRASESFLSQYSKADSYAVELWGSLAATGKGHLTDYIIKKVFEDAGRSIDVEFKMDYVHPFHPNGMLFKAYQDGQEIGREQIFSIGGGNLAHEGESSTAEVSTYPYQNFAEIHQDAQEKGVELWQLAVEYEGQEILTFLRDNVWNVMKEAVHSGLAADEVLPGSLQLKRRAKKFFAKSQEQSGEVRELGELFAYGLAVSEENAAGSFIITAPTCGAAGLLPGLFYFLQKKHQFSDEEMAKALAVAGMFGIVIKKNASVSGAEAGCQAEIGSAASMAAAGATYLLKGTIAQQEYAAEIGMEHHLGLTCDPVDGLVQIPCIERNAVGARRAYDAAYYALFAEDGHRVSFDTVVATMWETGLNLRPEYRETSQGGLAKAFLRGS</sequence>
<evidence type="ECO:0000259" key="12">
    <source>
        <dbReference type="Pfam" id="PF03313"/>
    </source>
</evidence>
<dbReference type="PANTHER" id="PTHR30182">
    <property type="entry name" value="L-SERINE DEHYDRATASE"/>
    <property type="match status" value="1"/>
</dbReference>
<evidence type="ECO:0000256" key="10">
    <source>
        <dbReference type="ARBA" id="ARBA00023239"/>
    </source>
</evidence>
<keyword evidence="8" id="KW-0408">Iron</keyword>
<evidence type="ECO:0000259" key="13">
    <source>
        <dbReference type="Pfam" id="PF03315"/>
    </source>
</evidence>
<evidence type="ECO:0000313" key="15">
    <source>
        <dbReference type="Proteomes" id="UP000778951"/>
    </source>
</evidence>
<evidence type="ECO:0000256" key="7">
    <source>
        <dbReference type="ARBA" id="ARBA00022723"/>
    </source>
</evidence>
<keyword evidence="9" id="KW-0411">Iron-sulfur</keyword>
<dbReference type="SUPFAM" id="SSF143548">
    <property type="entry name" value="Serine metabolism enzymes domain"/>
    <property type="match status" value="1"/>
</dbReference>
<evidence type="ECO:0000256" key="3">
    <source>
        <dbReference type="ARBA" id="ARBA00008636"/>
    </source>
</evidence>
<feature type="domain" description="Serine dehydratase beta chain" evidence="13">
    <location>
        <begin position="7"/>
        <end position="58"/>
    </location>
</feature>
<evidence type="ECO:0000256" key="6">
    <source>
        <dbReference type="ARBA" id="ARBA00022485"/>
    </source>
</evidence>
<dbReference type="GO" id="GO:0006094">
    <property type="term" value="P:gluconeogenesis"/>
    <property type="evidence" value="ECO:0007669"/>
    <property type="project" value="UniProtKB-KW"/>
</dbReference>
<evidence type="ECO:0000256" key="1">
    <source>
        <dbReference type="ARBA" id="ARBA00001966"/>
    </source>
</evidence>
<dbReference type="EMBL" id="JAATLM010000001">
    <property type="protein sequence ID" value="NIZ68730.1"/>
    <property type="molecule type" value="Genomic_DNA"/>
</dbReference>
<keyword evidence="10" id="KW-0456">Lyase</keyword>
<accession>A0A968GHH3</accession>
<reference evidence="14" key="1">
    <citation type="submission" date="2020-03" db="EMBL/GenBank/DDBJ databases">
        <title>Spirochaetal bacteria isolated from arthropods constitute a novel genus Entomospira genus novum within the order Spirochaetales.</title>
        <authorList>
            <person name="Grana-Miraglia L."/>
            <person name="Sikutova S."/>
            <person name="Fingerle V."/>
            <person name="Sing A."/>
            <person name="Castillo-Ramirez S."/>
            <person name="Margos G."/>
            <person name="Rudolf I."/>
        </authorList>
    </citation>
    <scope>NUCLEOTIDE SEQUENCE</scope>
    <source>
        <strain evidence="14">BR149</strain>
    </source>
</reference>
<dbReference type="InterPro" id="IPR051318">
    <property type="entry name" value="Fe-S_L-Ser"/>
</dbReference>
<evidence type="ECO:0000256" key="9">
    <source>
        <dbReference type="ARBA" id="ARBA00023014"/>
    </source>
</evidence>
<dbReference type="InterPro" id="IPR005131">
    <property type="entry name" value="Ser_deHydtase_bsu"/>
</dbReference>
<comment type="cofactor">
    <cofactor evidence="1">
        <name>[4Fe-4S] cluster</name>
        <dbReference type="ChEBI" id="CHEBI:49883"/>
    </cofactor>
</comment>
<dbReference type="Gene3D" id="3.30.1330.90">
    <property type="entry name" value="D-3-phosphoglycerate dehydrogenase, domain 3"/>
    <property type="match status" value="2"/>
</dbReference>
<dbReference type="EC" id="4.3.1.17" evidence="4"/>
<keyword evidence="7" id="KW-0479">Metal-binding</keyword>
<evidence type="ECO:0000256" key="2">
    <source>
        <dbReference type="ARBA" id="ARBA00004742"/>
    </source>
</evidence>
<feature type="domain" description="Serine dehydratase-like alpha subunit" evidence="12">
    <location>
        <begin position="141"/>
        <end position="396"/>
    </location>
</feature>
<evidence type="ECO:0000256" key="11">
    <source>
        <dbReference type="ARBA" id="ARBA00049406"/>
    </source>
</evidence>
<dbReference type="RefSeq" id="WP_167694843.1">
    <property type="nucleotide sequence ID" value="NZ_CP118181.1"/>
</dbReference>
<dbReference type="AlphaFoldDB" id="A0A968GHH3"/>
<dbReference type="GO" id="GO:0051539">
    <property type="term" value="F:4 iron, 4 sulfur cluster binding"/>
    <property type="evidence" value="ECO:0007669"/>
    <property type="project" value="UniProtKB-KW"/>
</dbReference>
<comment type="caution">
    <text evidence="14">The sequence shown here is derived from an EMBL/GenBank/DDBJ whole genome shotgun (WGS) entry which is preliminary data.</text>
</comment>
<dbReference type="PANTHER" id="PTHR30182:SF1">
    <property type="entry name" value="L-SERINE DEHYDRATASE 1"/>
    <property type="match status" value="1"/>
</dbReference>
<keyword evidence="15" id="KW-1185">Reference proteome</keyword>
<evidence type="ECO:0000313" key="14">
    <source>
        <dbReference type="EMBL" id="NIZ68730.1"/>
    </source>
</evidence>
<comment type="similarity">
    <text evidence="3">Belongs to the iron-sulfur dependent L-serine dehydratase family.</text>
</comment>
<dbReference type="Pfam" id="PF03313">
    <property type="entry name" value="SDH_alpha"/>
    <property type="match status" value="1"/>
</dbReference>
<evidence type="ECO:0000256" key="5">
    <source>
        <dbReference type="ARBA" id="ARBA00022432"/>
    </source>
</evidence>
<dbReference type="Pfam" id="PF03315">
    <property type="entry name" value="SDH_beta"/>
    <property type="match status" value="2"/>
</dbReference>
<dbReference type="Proteomes" id="UP000778951">
    <property type="component" value="Unassembled WGS sequence"/>
</dbReference>
<protein>
    <recommendedName>
        <fullName evidence="4">L-serine ammonia-lyase</fullName>
        <ecNumber evidence="4">4.3.1.17</ecNumber>
    </recommendedName>
</protein>
<dbReference type="GO" id="GO:0003941">
    <property type="term" value="F:L-serine ammonia-lyase activity"/>
    <property type="evidence" value="ECO:0007669"/>
    <property type="project" value="UniProtKB-EC"/>
</dbReference>
<dbReference type="InterPro" id="IPR005130">
    <property type="entry name" value="Ser_deHydtase-like_asu"/>
</dbReference>
<evidence type="ECO:0000256" key="8">
    <source>
        <dbReference type="ARBA" id="ARBA00023004"/>
    </source>
</evidence>
<keyword evidence="6" id="KW-0004">4Fe-4S</keyword>
<organism evidence="14 15">
    <name type="scientific">Entomospira culicis</name>
    <dbReference type="NCBI Taxonomy" id="2719989"/>
    <lineage>
        <taxon>Bacteria</taxon>
        <taxon>Pseudomonadati</taxon>
        <taxon>Spirochaetota</taxon>
        <taxon>Spirochaetia</taxon>
        <taxon>Spirochaetales</taxon>
        <taxon>Spirochaetaceae</taxon>
        <taxon>Entomospira</taxon>
    </lineage>
</organism>
<comment type="catalytic activity">
    <reaction evidence="11">
        <text>L-serine = pyruvate + NH4(+)</text>
        <dbReference type="Rhea" id="RHEA:19169"/>
        <dbReference type="ChEBI" id="CHEBI:15361"/>
        <dbReference type="ChEBI" id="CHEBI:28938"/>
        <dbReference type="ChEBI" id="CHEBI:33384"/>
        <dbReference type="EC" id="4.3.1.17"/>
    </reaction>
</comment>
<proteinExistence type="inferred from homology"/>
<name>A0A968GHH3_9SPIO</name>
<evidence type="ECO:0000256" key="4">
    <source>
        <dbReference type="ARBA" id="ARBA00012093"/>
    </source>
</evidence>
<keyword evidence="5" id="KW-0312">Gluconeogenesis</keyword>
<dbReference type="GO" id="GO:0046872">
    <property type="term" value="F:metal ion binding"/>
    <property type="evidence" value="ECO:0007669"/>
    <property type="project" value="UniProtKB-KW"/>
</dbReference>
<feature type="domain" description="Serine dehydratase beta chain" evidence="13">
    <location>
        <begin position="71"/>
        <end position="115"/>
    </location>
</feature>
<gene>
    <name evidence="14" type="ORF">HCT48_00635</name>
</gene>
<comment type="pathway">
    <text evidence="2">Carbohydrate biosynthesis; gluconeogenesis.</text>
</comment>